<evidence type="ECO:0000256" key="2">
    <source>
        <dbReference type="SAM" id="Phobius"/>
    </source>
</evidence>
<organism evidence="4 5">
    <name type="scientific">Allocatelliglobosispora scoriae</name>
    <dbReference type="NCBI Taxonomy" id="643052"/>
    <lineage>
        <taxon>Bacteria</taxon>
        <taxon>Bacillati</taxon>
        <taxon>Actinomycetota</taxon>
        <taxon>Actinomycetes</taxon>
        <taxon>Micromonosporales</taxon>
        <taxon>Micromonosporaceae</taxon>
        <taxon>Allocatelliglobosispora</taxon>
    </lineage>
</organism>
<feature type="transmembrane region" description="Helical" evidence="2">
    <location>
        <begin position="73"/>
        <end position="93"/>
    </location>
</feature>
<keyword evidence="5" id="KW-1185">Reference proteome</keyword>
<keyword evidence="2" id="KW-0472">Membrane</keyword>
<dbReference type="AlphaFoldDB" id="A0A841BS11"/>
<name>A0A841BS11_9ACTN</name>
<feature type="transmembrane region" description="Helical" evidence="2">
    <location>
        <begin position="242"/>
        <end position="266"/>
    </location>
</feature>
<feature type="transmembrane region" description="Helical" evidence="2">
    <location>
        <begin position="212"/>
        <end position="230"/>
    </location>
</feature>
<feature type="transmembrane region" description="Helical" evidence="2">
    <location>
        <begin position="29"/>
        <end position="53"/>
    </location>
</feature>
<dbReference type="Pfam" id="PF00892">
    <property type="entry name" value="EamA"/>
    <property type="match status" value="2"/>
</dbReference>
<evidence type="ECO:0000313" key="5">
    <source>
        <dbReference type="Proteomes" id="UP000587527"/>
    </source>
</evidence>
<feature type="domain" description="EamA" evidence="3">
    <location>
        <begin position="14"/>
        <end position="142"/>
    </location>
</feature>
<comment type="similarity">
    <text evidence="1">Belongs to the EamA transporter family.</text>
</comment>
<dbReference type="SUPFAM" id="SSF103481">
    <property type="entry name" value="Multidrug resistance efflux transporter EmrE"/>
    <property type="match status" value="2"/>
</dbReference>
<feature type="transmembrane region" description="Helical" evidence="2">
    <location>
        <begin position="126"/>
        <end position="147"/>
    </location>
</feature>
<dbReference type="InterPro" id="IPR037185">
    <property type="entry name" value="EmrE-like"/>
</dbReference>
<dbReference type="PANTHER" id="PTHR22911:SF76">
    <property type="entry name" value="EAMA DOMAIN-CONTAINING PROTEIN"/>
    <property type="match status" value="1"/>
</dbReference>
<reference evidence="4 5" key="1">
    <citation type="submission" date="2020-08" db="EMBL/GenBank/DDBJ databases">
        <title>Sequencing the genomes of 1000 actinobacteria strains.</title>
        <authorList>
            <person name="Klenk H.-P."/>
        </authorList>
    </citation>
    <scope>NUCLEOTIDE SEQUENCE [LARGE SCALE GENOMIC DNA]</scope>
    <source>
        <strain evidence="4 5">DSM 45362</strain>
    </source>
</reference>
<feature type="domain" description="EamA" evidence="3">
    <location>
        <begin position="155"/>
        <end position="289"/>
    </location>
</feature>
<dbReference type="PANTHER" id="PTHR22911">
    <property type="entry name" value="ACYL-MALONYL CONDENSING ENZYME-RELATED"/>
    <property type="match status" value="1"/>
</dbReference>
<feature type="transmembrane region" description="Helical" evidence="2">
    <location>
        <begin position="185"/>
        <end position="206"/>
    </location>
</feature>
<comment type="caution">
    <text evidence="4">The sequence shown here is derived from an EMBL/GenBank/DDBJ whole genome shotgun (WGS) entry which is preliminary data.</text>
</comment>
<keyword evidence="2" id="KW-0812">Transmembrane</keyword>
<feature type="transmembrane region" description="Helical" evidence="2">
    <location>
        <begin position="99"/>
        <end position="119"/>
    </location>
</feature>
<evidence type="ECO:0000259" key="3">
    <source>
        <dbReference type="Pfam" id="PF00892"/>
    </source>
</evidence>
<gene>
    <name evidence="4" type="ORF">F4553_003874</name>
</gene>
<feature type="transmembrane region" description="Helical" evidence="2">
    <location>
        <begin position="272"/>
        <end position="291"/>
    </location>
</feature>
<proteinExistence type="inferred from homology"/>
<feature type="transmembrane region" description="Helical" evidence="2">
    <location>
        <begin position="153"/>
        <end position="173"/>
    </location>
</feature>
<sequence length="304" mass="31386">MPEKPVAISPATITALVVAITTVSSSGPLIAYAAAPALVLAFWRNALATGLLIPFAALRRREELARLWRDGELRWSVLAGFALAAHFATWMSAAQLTSVATATALVCSQPAWAGLIAFCRGQKLGVATWIGIGLAVIGAVIATGADVRLGHDAILGDILALAGGLFAAVYTTLGERARQQSSTASYTTVCYAVCAVLLGVACLATGSPLMGFTAQTWLAIIGLTLGAQLLGHSMLNFALREVSATMIGVLVLLEVPGAALMAWLWLDQVPPAAAWPGVALVVAGVAVVILGNGRRQPREAPAEL</sequence>
<evidence type="ECO:0000313" key="4">
    <source>
        <dbReference type="EMBL" id="MBB5870495.1"/>
    </source>
</evidence>
<dbReference type="Proteomes" id="UP000587527">
    <property type="component" value="Unassembled WGS sequence"/>
</dbReference>
<dbReference type="EMBL" id="JACHMN010000002">
    <property type="protein sequence ID" value="MBB5870495.1"/>
    <property type="molecule type" value="Genomic_DNA"/>
</dbReference>
<dbReference type="GO" id="GO:0016020">
    <property type="term" value="C:membrane"/>
    <property type="evidence" value="ECO:0007669"/>
    <property type="project" value="InterPro"/>
</dbReference>
<protein>
    <submittedName>
        <fullName evidence="4">Drug/metabolite transporter (DMT)-like permease</fullName>
    </submittedName>
</protein>
<keyword evidence="2" id="KW-1133">Transmembrane helix</keyword>
<evidence type="ECO:0000256" key="1">
    <source>
        <dbReference type="ARBA" id="ARBA00007362"/>
    </source>
</evidence>
<dbReference type="InterPro" id="IPR000620">
    <property type="entry name" value="EamA_dom"/>
</dbReference>
<accession>A0A841BS11</accession>
<dbReference type="RefSeq" id="WP_184837926.1">
    <property type="nucleotide sequence ID" value="NZ_JACHMN010000002.1"/>
</dbReference>